<accession>A0A1L7WMD0</accession>
<evidence type="ECO:0000313" key="2">
    <source>
        <dbReference type="Proteomes" id="UP000184330"/>
    </source>
</evidence>
<dbReference type="STRING" id="576137.A0A1L7WMD0"/>
<protein>
    <submittedName>
        <fullName evidence="1">Uncharacterized protein</fullName>
    </submittedName>
</protein>
<keyword evidence="2" id="KW-1185">Reference proteome</keyword>
<proteinExistence type="predicted"/>
<dbReference type="Proteomes" id="UP000184330">
    <property type="component" value="Unassembled WGS sequence"/>
</dbReference>
<dbReference type="Pfam" id="PF11951">
    <property type="entry name" value="Fungal_trans_2"/>
    <property type="match status" value="1"/>
</dbReference>
<reference evidence="1 2" key="1">
    <citation type="submission" date="2016-03" db="EMBL/GenBank/DDBJ databases">
        <authorList>
            <person name="Ploux O."/>
        </authorList>
    </citation>
    <scope>NUCLEOTIDE SEQUENCE [LARGE SCALE GENOMIC DNA]</scope>
    <source>
        <strain evidence="1 2">UAMH 11012</strain>
    </source>
</reference>
<dbReference type="EMBL" id="FJOG01000004">
    <property type="protein sequence ID" value="CZR53906.1"/>
    <property type="molecule type" value="Genomic_DNA"/>
</dbReference>
<dbReference type="InterPro" id="IPR021858">
    <property type="entry name" value="Fun_TF"/>
</dbReference>
<gene>
    <name evidence="1" type="ORF">PAC_03788</name>
</gene>
<dbReference type="OrthoDB" id="1919336at2759"/>
<sequence>MEHKAQDRRLRKPSTCISQNREEISVLDHSIEIKWTEPVLLAFYTNSLVPRLIQPGSREQYHDPGHISSLMRMSETVRYATMACSAMSLCGNFSKDPNWNRGMRRQALSYQASAIKSIQAQIKAGVVDGTEDWLLLAATKLHLTDTLDHNTTNPIAHMQSLMILLRCRHIARLQLPKDSPPPKESLIQERICYEAALCHAITLMLFDRDFDMIDQPWWFVVDEYFQSTLLSTAFSEKCWPILGMPYELFRLALLAHSLNRRCALSSKDKDTAVDALVELEMWNGHIPHIGKFAAGYTWLIATTALLRHVLSRGGNDMPETPKEPKVDIQDVVTNLDAGGYFVRFPLWPLAVLYRVTEVPSEREVLKGLISNALRNVSCSASRPPPREVVNLYLIAPGL</sequence>
<name>A0A1L7WMD0_9HELO</name>
<dbReference type="AlphaFoldDB" id="A0A1L7WMD0"/>
<evidence type="ECO:0000313" key="1">
    <source>
        <dbReference type="EMBL" id="CZR53906.1"/>
    </source>
</evidence>
<organism evidence="1 2">
    <name type="scientific">Phialocephala subalpina</name>
    <dbReference type="NCBI Taxonomy" id="576137"/>
    <lineage>
        <taxon>Eukaryota</taxon>
        <taxon>Fungi</taxon>
        <taxon>Dikarya</taxon>
        <taxon>Ascomycota</taxon>
        <taxon>Pezizomycotina</taxon>
        <taxon>Leotiomycetes</taxon>
        <taxon>Helotiales</taxon>
        <taxon>Mollisiaceae</taxon>
        <taxon>Phialocephala</taxon>
        <taxon>Phialocephala fortinii species complex</taxon>
    </lineage>
</organism>